<feature type="disulfide bond" evidence="2">
    <location>
        <begin position="131"/>
        <end position="139"/>
    </location>
</feature>
<feature type="disulfide bond" evidence="2">
    <location>
        <begin position="188"/>
        <end position="233"/>
    </location>
</feature>
<dbReference type="PANTHER" id="PTHR37981:SF1">
    <property type="entry name" value="SGNH HYDROLASE-TYPE ESTERASE DOMAIN-CONTAINING PROTEIN"/>
    <property type="match status" value="1"/>
</dbReference>
<evidence type="ECO:0000256" key="2">
    <source>
        <dbReference type="PIRSR" id="PIRSR637460-2"/>
    </source>
</evidence>
<name>A0A4D4JGE4_9PSEU</name>
<dbReference type="EMBL" id="BJFL01000031">
    <property type="protein sequence ID" value="GDY32967.1"/>
    <property type="molecule type" value="Genomic_DNA"/>
</dbReference>
<evidence type="ECO:0000313" key="5">
    <source>
        <dbReference type="EMBL" id="GDY32967.1"/>
    </source>
</evidence>
<dbReference type="Pfam" id="PF13472">
    <property type="entry name" value="Lipase_GDSL_2"/>
    <property type="match status" value="1"/>
</dbReference>
<dbReference type="Proteomes" id="UP000298860">
    <property type="component" value="Unassembled WGS sequence"/>
</dbReference>
<evidence type="ECO:0000256" key="1">
    <source>
        <dbReference type="PIRSR" id="PIRSR637460-1"/>
    </source>
</evidence>
<feature type="signal peptide" evidence="3">
    <location>
        <begin position="1"/>
        <end position="36"/>
    </location>
</feature>
<comment type="caution">
    <text evidence="5">The sequence shown here is derived from an EMBL/GenBank/DDBJ whole genome shotgun (WGS) entry which is preliminary data.</text>
</comment>
<keyword evidence="3" id="KW-0732">Signal</keyword>
<dbReference type="GO" id="GO:0019433">
    <property type="term" value="P:triglyceride catabolic process"/>
    <property type="evidence" value="ECO:0007669"/>
    <property type="project" value="TreeGrafter"/>
</dbReference>
<feature type="chain" id="PRO_5020753308" evidence="3">
    <location>
        <begin position="37"/>
        <end position="270"/>
    </location>
</feature>
<sequence length="270" mass="27679">MFLTFRAEAAMRRVRVLATLLTAVAAALLLAVPASAAGAIRYAALGDSYASGTGTGQYDPASGSCNRSALAYPSLWSSAHQVASFSFVACSGATTDDLLANQASALRTTTTLVTVSIGGNDVGFGDVVTTCTIGSDQDCANAVQRAETEVRNTLPGKLDRTYAAIHGAAPSARVVVMGYPRLFATGACWLSASKRTTLNDAADLLATTIAGRAAAAHFTFVDGRSAFAGHGICAASPWINGVTWPVSDSYHPNRAGHANGYLPALDAVTG</sequence>
<keyword evidence="2" id="KW-1015">Disulfide bond</keyword>
<dbReference type="GO" id="GO:0004806">
    <property type="term" value="F:triacylglycerol lipase activity"/>
    <property type="evidence" value="ECO:0007669"/>
    <property type="project" value="TreeGrafter"/>
</dbReference>
<feature type="domain" description="SGNH hydrolase-type esterase" evidence="4">
    <location>
        <begin position="44"/>
        <end position="258"/>
    </location>
</feature>
<dbReference type="AlphaFoldDB" id="A0A4D4JGE4"/>
<evidence type="ECO:0000259" key="4">
    <source>
        <dbReference type="Pfam" id="PF13472"/>
    </source>
</evidence>
<evidence type="ECO:0000313" key="6">
    <source>
        <dbReference type="Proteomes" id="UP000298860"/>
    </source>
</evidence>
<dbReference type="InterPro" id="IPR013830">
    <property type="entry name" value="SGNH_hydro"/>
</dbReference>
<feature type="disulfide bond" evidence="2">
    <location>
        <begin position="65"/>
        <end position="90"/>
    </location>
</feature>
<dbReference type="InterPro" id="IPR037460">
    <property type="entry name" value="SEST-like"/>
</dbReference>
<organism evidence="5 6">
    <name type="scientific">Gandjariella thermophila</name>
    <dbReference type="NCBI Taxonomy" id="1931992"/>
    <lineage>
        <taxon>Bacteria</taxon>
        <taxon>Bacillati</taxon>
        <taxon>Actinomycetota</taxon>
        <taxon>Actinomycetes</taxon>
        <taxon>Pseudonocardiales</taxon>
        <taxon>Pseudonocardiaceae</taxon>
        <taxon>Gandjariella</taxon>
    </lineage>
</organism>
<feature type="active site" description="Nucleophile" evidence="1">
    <location>
        <position position="48"/>
    </location>
</feature>
<dbReference type="PANTHER" id="PTHR37981">
    <property type="entry name" value="LIPASE 2"/>
    <property type="match status" value="1"/>
</dbReference>
<protein>
    <submittedName>
        <fullName evidence="5">Hydrolase</fullName>
    </submittedName>
</protein>
<dbReference type="SUPFAM" id="SSF52266">
    <property type="entry name" value="SGNH hydrolase"/>
    <property type="match status" value="1"/>
</dbReference>
<keyword evidence="6" id="KW-1185">Reference proteome</keyword>
<gene>
    <name evidence="5" type="ORF">GTS_46000</name>
</gene>
<proteinExistence type="predicted"/>
<feature type="active site" evidence="1">
    <location>
        <position position="251"/>
    </location>
</feature>
<evidence type="ECO:0000256" key="3">
    <source>
        <dbReference type="SAM" id="SignalP"/>
    </source>
</evidence>
<reference evidence="6" key="1">
    <citation type="submission" date="2019-04" db="EMBL/GenBank/DDBJ databases">
        <title>Draft genome sequence of Pseudonocardiaceae bacterium SL3-2-4.</title>
        <authorList>
            <person name="Ningsih F."/>
            <person name="Yokota A."/>
            <person name="Sakai Y."/>
            <person name="Nanatani K."/>
            <person name="Yabe S."/>
            <person name="Oetari A."/>
            <person name="Sjamsuridzal W."/>
        </authorList>
    </citation>
    <scope>NUCLEOTIDE SEQUENCE [LARGE SCALE GENOMIC DNA]</scope>
    <source>
        <strain evidence="6">SL3-2-4</strain>
    </source>
</reference>
<dbReference type="CDD" id="cd01823">
    <property type="entry name" value="SEST_like"/>
    <property type="match status" value="1"/>
</dbReference>
<dbReference type="InterPro" id="IPR036514">
    <property type="entry name" value="SGNH_hydro_sf"/>
</dbReference>
<dbReference type="Gene3D" id="3.40.50.1110">
    <property type="entry name" value="SGNH hydrolase"/>
    <property type="match status" value="1"/>
</dbReference>
<keyword evidence="5" id="KW-0378">Hydrolase</keyword>
<accession>A0A4D4JGE4</accession>